<dbReference type="RefSeq" id="WP_091620383.1">
    <property type="nucleotide sequence ID" value="NZ_FNZN01000002.1"/>
</dbReference>
<feature type="chain" id="PRO_5011530956" evidence="1">
    <location>
        <begin position="21"/>
        <end position="188"/>
    </location>
</feature>
<reference evidence="4" key="1">
    <citation type="submission" date="2016-10" db="EMBL/GenBank/DDBJ databases">
        <authorList>
            <person name="Varghese N."/>
            <person name="Submissions S."/>
        </authorList>
    </citation>
    <scope>NUCLEOTIDE SEQUENCE [LARGE SCALE GENOMIC DNA]</scope>
    <source>
        <strain evidence="4">DSM 16471</strain>
    </source>
</reference>
<dbReference type="InterPro" id="IPR014710">
    <property type="entry name" value="RmlC-like_jellyroll"/>
</dbReference>
<dbReference type="Pfam" id="PF07883">
    <property type="entry name" value="Cupin_2"/>
    <property type="match status" value="1"/>
</dbReference>
<dbReference type="OrthoDB" id="1423961at2"/>
<evidence type="ECO:0000313" key="4">
    <source>
        <dbReference type="Proteomes" id="UP000198990"/>
    </source>
</evidence>
<dbReference type="STRING" id="228957.SAMN04488008_102124"/>
<evidence type="ECO:0000313" key="3">
    <source>
        <dbReference type="EMBL" id="SEK76752.1"/>
    </source>
</evidence>
<dbReference type="SUPFAM" id="SSF51182">
    <property type="entry name" value="RmlC-like cupins"/>
    <property type="match status" value="1"/>
</dbReference>
<proteinExistence type="predicted"/>
<dbReference type="AlphaFoldDB" id="A0A1H7JQG5"/>
<name>A0A1H7JQG5_9FLAO</name>
<dbReference type="PANTHER" id="PTHR36440:SF1">
    <property type="entry name" value="PUTATIVE (AFU_ORTHOLOGUE AFUA_8G07350)-RELATED"/>
    <property type="match status" value="1"/>
</dbReference>
<evidence type="ECO:0000256" key="1">
    <source>
        <dbReference type="SAM" id="SignalP"/>
    </source>
</evidence>
<dbReference type="Gene3D" id="2.60.120.10">
    <property type="entry name" value="Jelly Rolls"/>
    <property type="match status" value="1"/>
</dbReference>
<dbReference type="InterPro" id="IPR013096">
    <property type="entry name" value="Cupin_2"/>
</dbReference>
<dbReference type="EMBL" id="FNZN01000002">
    <property type="protein sequence ID" value="SEK76752.1"/>
    <property type="molecule type" value="Genomic_DNA"/>
</dbReference>
<feature type="domain" description="Cupin type-2" evidence="2">
    <location>
        <begin position="80"/>
        <end position="142"/>
    </location>
</feature>
<dbReference type="Proteomes" id="UP000198990">
    <property type="component" value="Unassembled WGS sequence"/>
</dbReference>
<accession>A0A1H7JQG5</accession>
<feature type="signal peptide" evidence="1">
    <location>
        <begin position="1"/>
        <end position="20"/>
    </location>
</feature>
<protein>
    <submittedName>
        <fullName evidence="3">Cupin domain-containing protein</fullName>
    </submittedName>
</protein>
<keyword evidence="4" id="KW-1185">Reference proteome</keyword>
<organism evidence="3 4">
    <name type="scientific">Maribacter orientalis</name>
    <dbReference type="NCBI Taxonomy" id="228957"/>
    <lineage>
        <taxon>Bacteria</taxon>
        <taxon>Pseudomonadati</taxon>
        <taxon>Bacteroidota</taxon>
        <taxon>Flavobacteriia</taxon>
        <taxon>Flavobacteriales</taxon>
        <taxon>Flavobacteriaceae</taxon>
        <taxon>Maribacter</taxon>
    </lineage>
</organism>
<keyword evidence="1" id="KW-0732">Signal</keyword>
<dbReference type="InterPro" id="IPR011051">
    <property type="entry name" value="RmlC_Cupin_sf"/>
</dbReference>
<gene>
    <name evidence="3" type="ORF">SAMN04488008_102124</name>
</gene>
<dbReference type="PANTHER" id="PTHR36440">
    <property type="entry name" value="PUTATIVE (AFU_ORTHOLOGUE AFUA_8G07350)-RELATED"/>
    <property type="match status" value="1"/>
</dbReference>
<sequence>MKRKGFFAALLVISTIPMLAFSSFEKMTKKVEKGFKIKSGEGRFHGHIKLKGVNSNILDVKVSGKDTDGDLAIFEQTSLSQGKGTPLHVHSSQDEIFYILEGAYYFQVGEEKYHMAVGDSIFLPRKVPHAWTQKSEKGKMTVILQPAGKLEDFFVTVAALDHEPTVAEMNLIFEKNDMKVIGPPLQLE</sequence>
<evidence type="ECO:0000259" key="2">
    <source>
        <dbReference type="Pfam" id="PF07883"/>
    </source>
</evidence>
<dbReference type="InterPro" id="IPR053146">
    <property type="entry name" value="QDO-like"/>
</dbReference>